<sequence length="62" mass="7439">MWLTIKRLLRAFWNGFKERWAEWVEVVEWYRDGDRARAARRDNAQPGESCLVDETLRGDKGQ</sequence>
<accession>A0A0F8XDR2</accession>
<dbReference type="EMBL" id="LAZR01063645">
    <property type="protein sequence ID" value="KKK59100.1"/>
    <property type="molecule type" value="Genomic_DNA"/>
</dbReference>
<organism evidence="1">
    <name type="scientific">marine sediment metagenome</name>
    <dbReference type="NCBI Taxonomy" id="412755"/>
    <lineage>
        <taxon>unclassified sequences</taxon>
        <taxon>metagenomes</taxon>
        <taxon>ecological metagenomes</taxon>
    </lineage>
</organism>
<reference evidence="1" key="1">
    <citation type="journal article" date="2015" name="Nature">
        <title>Complex archaea that bridge the gap between prokaryotes and eukaryotes.</title>
        <authorList>
            <person name="Spang A."/>
            <person name="Saw J.H."/>
            <person name="Jorgensen S.L."/>
            <person name="Zaremba-Niedzwiedzka K."/>
            <person name="Martijn J."/>
            <person name="Lind A.E."/>
            <person name="van Eijk R."/>
            <person name="Schleper C."/>
            <person name="Guy L."/>
            <person name="Ettema T.J."/>
        </authorList>
    </citation>
    <scope>NUCLEOTIDE SEQUENCE</scope>
</reference>
<comment type="caution">
    <text evidence="1">The sequence shown here is derived from an EMBL/GenBank/DDBJ whole genome shotgun (WGS) entry which is preliminary data.</text>
</comment>
<dbReference type="AlphaFoldDB" id="A0A0F8XDR2"/>
<name>A0A0F8XDR2_9ZZZZ</name>
<evidence type="ECO:0000313" key="1">
    <source>
        <dbReference type="EMBL" id="KKK59100.1"/>
    </source>
</evidence>
<proteinExistence type="predicted"/>
<gene>
    <name evidence="1" type="ORF">LCGC14_3037770</name>
</gene>
<protein>
    <submittedName>
        <fullName evidence="1">Uncharacterized protein</fullName>
    </submittedName>
</protein>